<reference evidence="1" key="2">
    <citation type="submission" date="2024-07" db="EMBL/GenBank/DDBJ databases">
        <title>Streptomyces haneummycinica sp. nov., a new antibiotic-producing actinobacterium isolated from marine sediment.</title>
        <authorList>
            <person name="Uemura M."/>
            <person name="Hamada M."/>
            <person name="Hirano S."/>
            <person name="Kobayashi K."/>
            <person name="Ohshiro T."/>
            <person name="Kobayashi T."/>
            <person name="Terahara T."/>
        </authorList>
    </citation>
    <scope>NUCLEOTIDE SEQUENCE</scope>
    <source>
        <strain evidence="1">KM77-8</strain>
    </source>
</reference>
<sequence>MTDFRAEAIEAYETTRSSDTRGIIAALLHLAETIAPAGTGIPRGGSSPSWQAAALSYLQGGQHRAKTVDRLVRWLTEQGFDVDDDAVGLGMWELVEAGRVKANTTGAQPLFSAVPDRQ</sequence>
<name>A0AAT9H977_9ACTN</name>
<organism evidence="1">
    <name type="scientific">Streptomyces haneummycinicus</name>
    <dbReference type="NCBI Taxonomy" id="3074435"/>
    <lineage>
        <taxon>Bacteria</taxon>
        <taxon>Bacillati</taxon>
        <taxon>Actinomycetota</taxon>
        <taxon>Actinomycetes</taxon>
        <taxon>Kitasatosporales</taxon>
        <taxon>Streptomycetaceae</taxon>
        <taxon>Streptomyces</taxon>
    </lineage>
</organism>
<proteinExistence type="predicted"/>
<accession>A0AAT9H977</accession>
<evidence type="ECO:0000313" key="1">
    <source>
        <dbReference type="EMBL" id="BFO13927.1"/>
    </source>
</evidence>
<protein>
    <submittedName>
        <fullName evidence="1">Uncharacterized protein</fullName>
    </submittedName>
</protein>
<dbReference type="AlphaFoldDB" id="A0AAT9H977"/>
<gene>
    <name evidence="1" type="ORF">SHKM778_03150</name>
</gene>
<reference evidence="1" key="1">
    <citation type="submission" date="2024-06" db="EMBL/GenBank/DDBJ databases">
        <authorList>
            <consortium name="consrtm"/>
            <person name="Uemura M."/>
            <person name="Terahara T."/>
        </authorList>
    </citation>
    <scope>NUCLEOTIDE SEQUENCE</scope>
    <source>
        <strain evidence="1">KM77-8</strain>
    </source>
</reference>
<dbReference type="EMBL" id="AP035768">
    <property type="protein sequence ID" value="BFO13927.1"/>
    <property type="molecule type" value="Genomic_DNA"/>
</dbReference>